<keyword evidence="1" id="KW-0732">Signal</keyword>
<dbReference type="PROSITE" id="PS51352">
    <property type="entry name" value="THIOREDOXIN_2"/>
    <property type="match status" value="1"/>
</dbReference>
<dbReference type="InterPro" id="IPR036249">
    <property type="entry name" value="Thioredoxin-like_sf"/>
</dbReference>
<dbReference type="SUPFAM" id="SSF48452">
    <property type="entry name" value="TPR-like"/>
    <property type="match status" value="1"/>
</dbReference>
<dbReference type="CDD" id="cd02966">
    <property type="entry name" value="TlpA_like_family"/>
    <property type="match status" value="1"/>
</dbReference>
<feature type="signal peptide" evidence="1">
    <location>
        <begin position="1"/>
        <end position="16"/>
    </location>
</feature>
<reference evidence="3 4" key="1">
    <citation type="journal article" date="2015" name="Int. J. Syst. Evol. Microbiol.">
        <title>Flavisolibacter ginsenosidimutans sp. nov., with ginsenoside-converting activity isolated from soil used for cultivating ginseng.</title>
        <authorList>
            <person name="Zhao Y."/>
            <person name="Liu Q."/>
            <person name="Kang M.S."/>
            <person name="Jin F."/>
            <person name="Yu H."/>
            <person name="Im W.T."/>
        </authorList>
    </citation>
    <scope>NUCLEOTIDE SEQUENCE [LARGE SCALE GENOMIC DNA]</scope>
    <source>
        <strain evidence="3 4">Gsoil 636</strain>
    </source>
</reference>
<evidence type="ECO:0000259" key="2">
    <source>
        <dbReference type="PROSITE" id="PS51352"/>
    </source>
</evidence>
<dbReference type="Pfam" id="PF00578">
    <property type="entry name" value="AhpC-TSA"/>
    <property type="match status" value="1"/>
</dbReference>
<dbReference type="GO" id="GO:0006950">
    <property type="term" value="P:response to stress"/>
    <property type="evidence" value="ECO:0007669"/>
    <property type="project" value="UniProtKB-ARBA"/>
</dbReference>
<evidence type="ECO:0000313" key="4">
    <source>
        <dbReference type="Proteomes" id="UP000321204"/>
    </source>
</evidence>
<dbReference type="EMBL" id="CP042433">
    <property type="protein sequence ID" value="QEC54720.1"/>
    <property type="molecule type" value="Genomic_DNA"/>
</dbReference>
<evidence type="ECO:0000256" key="1">
    <source>
        <dbReference type="SAM" id="SignalP"/>
    </source>
</evidence>
<keyword evidence="4" id="KW-1185">Reference proteome</keyword>
<dbReference type="Proteomes" id="UP000321204">
    <property type="component" value="Chromosome"/>
</dbReference>
<dbReference type="AlphaFoldDB" id="A0A5B8UF32"/>
<dbReference type="InterPro" id="IPR050553">
    <property type="entry name" value="Thioredoxin_ResA/DsbE_sf"/>
</dbReference>
<dbReference type="PANTHER" id="PTHR42852">
    <property type="entry name" value="THIOL:DISULFIDE INTERCHANGE PROTEIN DSBE"/>
    <property type="match status" value="1"/>
</dbReference>
<proteinExistence type="predicted"/>
<name>A0A5B8UF32_9BACT</name>
<dbReference type="OrthoDB" id="634996at2"/>
<dbReference type="KEGG" id="fgg:FSB75_01990"/>
<feature type="domain" description="Thioredoxin" evidence="2">
    <location>
        <begin position="254"/>
        <end position="407"/>
    </location>
</feature>
<dbReference type="InterPro" id="IPR000866">
    <property type="entry name" value="AhpC/TSA"/>
</dbReference>
<dbReference type="SUPFAM" id="SSF52833">
    <property type="entry name" value="Thioredoxin-like"/>
    <property type="match status" value="1"/>
</dbReference>
<feature type="chain" id="PRO_5022986530" evidence="1">
    <location>
        <begin position="17"/>
        <end position="409"/>
    </location>
</feature>
<gene>
    <name evidence="3" type="ORF">FSB75_01990</name>
</gene>
<dbReference type="InterPro" id="IPR011990">
    <property type="entry name" value="TPR-like_helical_dom_sf"/>
</dbReference>
<protein>
    <submittedName>
        <fullName evidence="3">TlpA family protein disulfide reductase</fullName>
    </submittedName>
</protein>
<dbReference type="PANTHER" id="PTHR42852:SF17">
    <property type="entry name" value="THIOREDOXIN-LIKE PROTEIN HI_1115"/>
    <property type="match status" value="1"/>
</dbReference>
<dbReference type="GO" id="GO:0016491">
    <property type="term" value="F:oxidoreductase activity"/>
    <property type="evidence" value="ECO:0007669"/>
    <property type="project" value="InterPro"/>
</dbReference>
<dbReference type="GO" id="GO:0016209">
    <property type="term" value="F:antioxidant activity"/>
    <property type="evidence" value="ECO:0007669"/>
    <property type="project" value="InterPro"/>
</dbReference>
<dbReference type="Gene3D" id="3.40.30.10">
    <property type="entry name" value="Glutaredoxin"/>
    <property type="match status" value="1"/>
</dbReference>
<dbReference type="InterPro" id="IPR013766">
    <property type="entry name" value="Thioredoxin_domain"/>
</dbReference>
<evidence type="ECO:0000313" key="3">
    <source>
        <dbReference type="EMBL" id="QEC54720.1"/>
    </source>
</evidence>
<organism evidence="3 4">
    <name type="scientific">Flavisolibacter ginsenosidimutans</name>
    <dbReference type="NCBI Taxonomy" id="661481"/>
    <lineage>
        <taxon>Bacteria</taxon>
        <taxon>Pseudomonadati</taxon>
        <taxon>Bacteroidota</taxon>
        <taxon>Chitinophagia</taxon>
        <taxon>Chitinophagales</taxon>
        <taxon>Chitinophagaceae</taxon>
        <taxon>Flavisolibacter</taxon>
    </lineage>
</organism>
<accession>A0A5B8UF32</accession>
<sequence>MAVINLFLFFSTVFLANTVFSQRSDSANISTFKKLKMTFDLETNLTKKTAIYEELAKLFPPKTKAEKAAFDDDLTWELMEALADSGYYNIVPNYDNRMYNIDELAGVYNEIAIKLIGDINETPKDISHGKEYLAKALQIIRNNEDVFPERYAVICHVKARLEYKLGEYQKAYDDEKKFRKDQESLCIYAEKAAGSNEAKEWLEKFVKEGAYTPSMKEQLRRIYLTEEKEDTWSSYFSSLTKSLLQERKNELRKSIIKKACPEFVLKDLNNEAISLQSLKGKIVVLDFWATWCAPCIKRFPGLKTTIERYKNDQNVVFLLVNTFERVPATERLTLIKTFFEKSKYNFSVLLDDQTTKYKLSRDLGVSTIPTKIIIDKKGNIIFKEAGGYLDSDLFADELSMMIQVAKEQN</sequence>